<evidence type="ECO:0000256" key="4">
    <source>
        <dbReference type="ARBA" id="ARBA00022989"/>
    </source>
</evidence>
<feature type="transmembrane region" description="Helical" evidence="7">
    <location>
        <begin position="357"/>
        <end position="377"/>
    </location>
</feature>
<evidence type="ECO:0000313" key="10">
    <source>
        <dbReference type="EMBL" id="MBF9197540.1"/>
    </source>
</evidence>
<evidence type="ECO:0008006" key="12">
    <source>
        <dbReference type="Google" id="ProtNLM"/>
    </source>
</evidence>
<evidence type="ECO:0000256" key="6">
    <source>
        <dbReference type="SAM" id="Coils"/>
    </source>
</evidence>
<feature type="domain" description="Tyrosine-protein kinase G-rich" evidence="9">
    <location>
        <begin position="310"/>
        <end position="379"/>
    </location>
</feature>
<dbReference type="Pfam" id="PF13807">
    <property type="entry name" value="GNVR"/>
    <property type="match status" value="1"/>
</dbReference>
<evidence type="ECO:0000313" key="11">
    <source>
        <dbReference type="Proteomes" id="UP000611708"/>
    </source>
</evidence>
<accession>A0ABS0HWK4</accession>
<gene>
    <name evidence="10" type="ORF">I2H36_15980</name>
</gene>
<dbReference type="RefSeq" id="WP_196264905.1">
    <property type="nucleotide sequence ID" value="NZ_JADQDN010000009.1"/>
</dbReference>
<keyword evidence="3 7" id="KW-0812">Transmembrane</keyword>
<evidence type="ECO:0000256" key="3">
    <source>
        <dbReference type="ARBA" id="ARBA00022692"/>
    </source>
</evidence>
<dbReference type="InterPro" id="IPR032807">
    <property type="entry name" value="GNVR"/>
</dbReference>
<protein>
    <recommendedName>
        <fullName evidence="12">Polysaccharide chain length determinant N-terminal domain-containing protein</fullName>
    </recommendedName>
</protein>
<evidence type="ECO:0000256" key="2">
    <source>
        <dbReference type="ARBA" id="ARBA00022475"/>
    </source>
</evidence>
<dbReference type="InterPro" id="IPR050445">
    <property type="entry name" value="Bact_polysacc_biosynth/exp"/>
</dbReference>
<feature type="coiled-coil region" evidence="6">
    <location>
        <begin position="279"/>
        <end position="316"/>
    </location>
</feature>
<dbReference type="Proteomes" id="UP000611708">
    <property type="component" value="Unassembled WGS sequence"/>
</dbReference>
<dbReference type="PANTHER" id="PTHR32309">
    <property type="entry name" value="TYROSINE-PROTEIN KINASE"/>
    <property type="match status" value="1"/>
</dbReference>
<organism evidence="10 11">
    <name type="scientific">Microvirga terrestris</name>
    <dbReference type="NCBI Taxonomy" id="2791024"/>
    <lineage>
        <taxon>Bacteria</taxon>
        <taxon>Pseudomonadati</taxon>
        <taxon>Pseudomonadota</taxon>
        <taxon>Alphaproteobacteria</taxon>
        <taxon>Hyphomicrobiales</taxon>
        <taxon>Methylobacteriaceae</taxon>
        <taxon>Microvirga</taxon>
    </lineage>
</organism>
<sequence>MNKHWTTIDSTFNRPSVPTSSTMWTFMFRRKKTILGMFVSLFLLATALLYLIPPSYEAEANLLVERNRSPIMRADILPGLEMAEVMNTARSIASSRTVLAAVVDSLRLPERPQKQSLISTVRRGANRALVALGLLPDVDERDSWILSLMKLATVKPVVNSNILTISITLDDPKLAAEIVNEISTQYVKAHLKIYSTLGLAEFYRDSMNAAEASYKKRREDVLAFKTNASLFAVSASREEYTRELGTLRSQLLTASNDLSRLLRRYDQQHPEVTVTKDVISAVESRISDTEDKLKKLEENESTLADLEMILESERKTYLDFINKYGEATINGHADSDVVNVRVVEQARVPPQPWMPRLFLIIGAALLSAVLAVSVAFVREFFDSRPTSADEVERILRAPVVGWLENLPKNDLHTLWSIERS</sequence>
<dbReference type="EMBL" id="JADQDN010000009">
    <property type="protein sequence ID" value="MBF9197540.1"/>
    <property type="molecule type" value="Genomic_DNA"/>
</dbReference>
<evidence type="ECO:0000259" key="8">
    <source>
        <dbReference type="Pfam" id="PF02706"/>
    </source>
</evidence>
<dbReference type="InterPro" id="IPR003856">
    <property type="entry name" value="LPS_length_determ_N"/>
</dbReference>
<name>A0ABS0HWK4_9HYPH</name>
<keyword evidence="11" id="KW-1185">Reference proteome</keyword>
<keyword evidence="4 7" id="KW-1133">Transmembrane helix</keyword>
<feature type="domain" description="Polysaccharide chain length determinant N-terminal" evidence="8">
    <location>
        <begin position="27"/>
        <end position="106"/>
    </location>
</feature>
<keyword evidence="6" id="KW-0175">Coiled coil</keyword>
<reference evidence="10 11" key="1">
    <citation type="submission" date="2020-11" db="EMBL/GenBank/DDBJ databases">
        <authorList>
            <person name="Kim M.K."/>
        </authorList>
    </citation>
    <scope>NUCLEOTIDE SEQUENCE [LARGE SCALE GENOMIC DNA]</scope>
    <source>
        <strain evidence="10 11">BT290</strain>
    </source>
</reference>
<comment type="caution">
    <text evidence="10">The sequence shown here is derived from an EMBL/GenBank/DDBJ whole genome shotgun (WGS) entry which is preliminary data.</text>
</comment>
<dbReference type="PANTHER" id="PTHR32309:SF13">
    <property type="entry name" value="FERRIC ENTEROBACTIN TRANSPORT PROTEIN FEPE"/>
    <property type="match status" value="1"/>
</dbReference>
<comment type="subcellular location">
    <subcellularLocation>
        <location evidence="1">Cell membrane</location>
        <topology evidence="1">Multi-pass membrane protein</topology>
    </subcellularLocation>
</comment>
<evidence type="ECO:0000259" key="9">
    <source>
        <dbReference type="Pfam" id="PF13807"/>
    </source>
</evidence>
<feature type="transmembrane region" description="Helical" evidence="7">
    <location>
        <begin position="33"/>
        <end position="52"/>
    </location>
</feature>
<keyword evidence="2" id="KW-1003">Cell membrane</keyword>
<dbReference type="Pfam" id="PF02706">
    <property type="entry name" value="Wzz"/>
    <property type="match status" value="1"/>
</dbReference>
<keyword evidence="5 7" id="KW-0472">Membrane</keyword>
<evidence type="ECO:0000256" key="5">
    <source>
        <dbReference type="ARBA" id="ARBA00023136"/>
    </source>
</evidence>
<evidence type="ECO:0000256" key="1">
    <source>
        <dbReference type="ARBA" id="ARBA00004651"/>
    </source>
</evidence>
<evidence type="ECO:0000256" key="7">
    <source>
        <dbReference type="SAM" id="Phobius"/>
    </source>
</evidence>
<proteinExistence type="predicted"/>